<dbReference type="OrthoDB" id="799982at2"/>
<proteinExistence type="predicted"/>
<sequence>MERIVLEVDGNIAAKWKQASAEKRSKVLAFLNNALDLIDEPTANGGVNKGYALPSERKMRRHDERVQSKTPEYLKFLDEMGEIAAKNGLTQQALDELLAEDE</sequence>
<dbReference type="EMBL" id="FOQO01000014">
    <property type="protein sequence ID" value="SFJ82301.1"/>
    <property type="molecule type" value="Genomic_DNA"/>
</dbReference>
<dbReference type="RefSeq" id="WP_090631760.1">
    <property type="nucleotide sequence ID" value="NZ_FOQO01000014.1"/>
</dbReference>
<gene>
    <name evidence="1" type="ORF">SAMN05444682_114157</name>
</gene>
<dbReference type="Proteomes" id="UP000198670">
    <property type="component" value="Unassembled WGS sequence"/>
</dbReference>
<evidence type="ECO:0000313" key="2">
    <source>
        <dbReference type="Proteomes" id="UP000198670"/>
    </source>
</evidence>
<reference evidence="1 2" key="1">
    <citation type="submission" date="2016-10" db="EMBL/GenBank/DDBJ databases">
        <authorList>
            <person name="de Groot N.N."/>
        </authorList>
    </citation>
    <scope>NUCLEOTIDE SEQUENCE [LARGE SCALE GENOMIC DNA]</scope>
    <source>
        <strain evidence="1 2">RK1</strain>
    </source>
</reference>
<organism evidence="1 2">
    <name type="scientific">Parapedobacter indicus</name>
    <dbReference type="NCBI Taxonomy" id="1477437"/>
    <lineage>
        <taxon>Bacteria</taxon>
        <taxon>Pseudomonadati</taxon>
        <taxon>Bacteroidota</taxon>
        <taxon>Sphingobacteriia</taxon>
        <taxon>Sphingobacteriales</taxon>
        <taxon>Sphingobacteriaceae</taxon>
        <taxon>Parapedobacter</taxon>
    </lineage>
</organism>
<name>A0A1I3UKI6_9SPHI</name>
<protein>
    <submittedName>
        <fullName evidence="1">Uncharacterized protein</fullName>
    </submittedName>
</protein>
<accession>A0A1I3UKI6</accession>
<keyword evidence="2" id="KW-1185">Reference proteome</keyword>
<dbReference type="AlphaFoldDB" id="A0A1I3UKI6"/>
<evidence type="ECO:0000313" key="1">
    <source>
        <dbReference type="EMBL" id="SFJ82301.1"/>
    </source>
</evidence>
<dbReference type="STRING" id="1477437.SAMN05444682_114157"/>